<organism evidence="10 11">
    <name type="scientific">Methanosphaerula palustris (strain ATCC BAA-1556 / DSM 19958 / E1-9c)</name>
    <dbReference type="NCBI Taxonomy" id="521011"/>
    <lineage>
        <taxon>Archaea</taxon>
        <taxon>Methanobacteriati</taxon>
        <taxon>Methanobacteriota</taxon>
        <taxon>Stenosarchaea group</taxon>
        <taxon>Methanomicrobia</taxon>
        <taxon>Methanomicrobiales</taxon>
        <taxon>Methanoregulaceae</taxon>
        <taxon>Methanosphaerula</taxon>
    </lineage>
</organism>
<dbReference type="InterPro" id="IPR000485">
    <property type="entry name" value="AsnC-type_HTH_dom"/>
</dbReference>
<sequence>MDQIDVCLLRELERGLPLVPAPFEEIGKRLNLSGAEVVERIRLLKEAGIIRKFRARIDQRKVGISANALVAWKLSGSCDEDRGKLLATFPFVTHCYERRPVPGRWEYTHYTVHHGYSRDKVHNEIRTIAEQIGSPDYRVLFSTREFKRMPNVRIWEDGGSLP</sequence>
<dbReference type="EC" id="4.1.1.111" evidence="7"/>
<dbReference type="InterPro" id="IPR036390">
    <property type="entry name" value="WH_DNA-bd_sf"/>
</dbReference>
<evidence type="ECO:0000256" key="4">
    <source>
        <dbReference type="ARBA" id="ARBA00023239"/>
    </source>
</evidence>
<dbReference type="PROSITE" id="PS00519">
    <property type="entry name" value="HTH_ASNC_1"/>
    <property type="match status" value="1"/>
</dbReference>
<dbReference type="HOGENOM" id="CLU_112007_0_1_2"/>
<dbReference type="SUPFAM" id="SSF46785">
    <property type="entry name" value="Winged helix' DNA-binding domain"/>
    <property type="match status" value="1"/>
</dbReference>
<dbReference type="InterPro" id="IPR019888">
    <property type="entry name" value="Tscrpt_reg_AsnC-like"/>
</dbReference>
<comment type="pathway">
    <text evidence="5">Porphyrin-containing compound metabolism.</text>
</comment>
<dbReference type="AlphaFoldDB" id="B8GF90"/>
<dbReference type="GeneID" id="7270108"/>
<evidence type="ECO:0000256" key="1">
    <source>
        <dbReference type="ARBA" id="ARBA00023015"/>
    </source>
</evidence>
<dbReference type="Gene3D" id="3.30.70.3460">
    <property type="match status" value="1"/>
</dbReference>
<evidence type="ECO:0000256" key="8">
    <source>
        <dbReference type="ARBA" id="ARBA00048470"/>
    </source>
</evidence>
<evidence type="ECO:0000256" key="7">
    <source>
        <dbReference type="ARBA" id="ARBA00023471"/>
    </source>
</evidence>
<comment type="similarity">
    <text evidence="6">Belongs to the Ahb/Nir family.</text>
</comment>
<protein>
    <recommendedName>
        <fullName evidence="7">siroheme decarboxylase</fullName>
        <ecNumber evidence="7">4.1.1.111</ecNumber>
    </recommendedName>
</protein>
<keyword evidence="11" id="KW-1185">Reference proteome</keyword>
<reference evidence="10 11" key="1">
    <citation type="journal article" date="2015" name="Genome Announc.">
        <title>Complete Genome Sequence of Methanosphaerula palustris E1-9CT, a Hydrogenotrophic Methanogen Isolated from a Minerotrophic Fen Peatland.</title>
        <authorList>
            <person name="Cadillo-Quiroz H."/>
            <person name="Browne P."/>
            <person name="Kyrpides N."/>
            <person name="Woyke T."/>
            <person name="Goodwin L."/>
            <person name="Detter C."/>
            <person name="Yavitt J.B."/>
            <person name="Zinder S.H."/>
        </authorList>
    </citation>
    <scope>NUCLEOTIDE SEQUENCE [LARGE SCALE GENOMIC DNA]</scope>
    <source>
        <strain evidence="11">ATCC BAA-1556 / DSM 19958 / E1-9c</strain>
    </source>
</reference>
<keyword evidence="4" id="KW-0456">Lyase</keyword>
<dbReference type="InterPro" id="IPR053953">
    <property type="entry name" value="NirdL-like_HTH"/>
</dbReference>
<feature type="domain" description="HTH asnC-type" evidence="9">
    <location>
        <begin position="1"/>
        <end position="65"/>
    </location>
</feature>
<keyword evidence="1" id="KW-0805">Transcription regulation</keyword>
<dbReference type="Pfam" id="PF22451">
    <property type="entry name" value="NirdL-like_HTH"/>
    <property type="match status" value="1"/>
</dbReference>
<evidence type="ECO:0000256" key="6">
    <source>
        <dbReference type="ARBA" id="ARBA00023457"/>
    </source>
</evidence>
<dbReference type="NCBIfam" id="NF040707">
    <property type="entry name" value="Siroheme_Dcarb_AhbB"/>
    <property type="match status" value="1"/>
</dbReference>
<dbReference type="PROSITE" id="PS50956">
    <property type="entry name" value="HTH_ASNC_2"/>
    <property type="match status" value="1"/>
</dbReference>
<dbReference type="eggNOG" id="arCOG01628">
    <property type="taxonomic scope" value="Archaea"/>
</dbReference>
<dbReference type="InterPro" id="IPR040523">
    <property type="entry name" value="AsnC_trans_reg2"/>
</dbReference>
<evidence type="ECO:0000256" key="2">
    <source>
        <dbReference type="ARBA" id="ARBA00023125"/>
    </source>
</evidence>
<dbReference type="EMBL" id="CP001338">
    <property type="protein sequence ID" value="ACL17896.1"/>
    <property type="molecule type" value="Genomic_DNA"/>
</dbReference>
<comment type="catalytic activity">
    <reaction evidence="8">
        <text>siroheme + 2 H(+) = 12,18-didecarboxysiroheme + 2 CO2</text>
        <dbReference type="Rhea" id="RHEA:19093"/>
        <dbReference type="ChEBI" id="CHEBI:15378"/>
        <dbReference type="ChEBI" id="CHEBI:16526"/>
        <dbReference type="ChEBI" id="CHEBI:60052"/>
        <dbReference type="ChEBI" id="CHEBI:140497"/>
        <dbReference type="EC" id="4.1.1.111"/>
    </reaction>
</comment>
<dbReference type="InterPro" id="IPR019885">
    <property type="entry name" value="Tscrpt_reg_HTH_AsnC-type_CS"/>
</dbReference>
<dbReference type="GO" id="GO:0016829">
    <property type="term" value="F:lyase activity"/>
    <property type="evidence" value="ECO:0007669"/>
    <property type="project" value="UniProtKB-KW"/>
</dbReference>
<dbReference type="InterPro" id="IPR053431">
    <property type="entry name" value="AhbB-like"/>
</dbReference>
<evidence type="ECO:0000313" key="10">
    <source>
        <dbReference type="EMBL" id="ACL17896.1"/>
    </source>
</evidence>
<dbReference type="KEGG" id="mpl:Mpal_2628"/>
<keyword evidence="2" id="KW-0238">DNA-binding</keyword>
<name>B8GF90_METPE</name>
<dbReference type="GO" id="GO:0043565">
    <property type="term" value="F:sequence-specific DNA binding"/>
    <property type="evidence" value="ECO:0007669"/>
    <property type="project" value="InterPro"/>
</dbReference>
<accession>B8GF90</accession>
<dbReference type="Proteomes" id="UP000002457">
    <property type="component" value="Chromosome"/>
</dbReference>
<keyword evidence="3" id="KW-0804">Transcription</keyword>
<dbReference type="InterPro" id="IPR050684">
    <property type="entry name" value="HTH-Siroheme_Decarb"/>
</dbReference>
<evidence type="ECO:0000256" key="3">
    <source>
        <dbReference type="ARBA" id="ARBA00023163"/>
    </source>
</evidence>
<proteinExistence type="inferred from homology"/>
<dbReference type="STRING" id="521011.Mpal_2628"/>
<dbReference type="PANTHER" id="PTHR43413:SF1">
    <property type="entry name" value="SIROHEME DECARBOXYLASE NIRL SUBUNIT"/>
    <property type="match status" value="1"/>
</dbReference>
<evidence type="ECO:0000259" key="9">
    <source>
        <dbReference type="PROSITE" id="PS50956"/>
    </source>
</evidence>
<dbReference type="Pfam" id="PF17805">
    <property type="entry name" value="AsnC_trans_reg2"/>
    <property type="match status" value="1"/>
</dbReference>
<dbReference type="RefSeq" id="WP_012619215.1">
    <property type="nucleotide sequence ID" value="NC_011832.1"/>
</dbReference>
<dbReference type="PANTHER" id="PTHR43413">
    <property type="entry name" value="TRANSCRIPTIONAL REGULATOR, ASNC FAMILY"/>
    <property type="match status" value="1"/>
</dbReference>
<evidence type="ECO:0000313" key="11">
    <source>
        <dbReference type="Proteomes" id="UP000002457"/>
    </source>
</evidence>
<gene>
    <name evidence="10" type="ordered locus">Mpal_2628</name>
</gene>
<evidence type="ECO:0000256" key="5">
    <source>
        <dbReference type="ARBA" id="ARBA00023444"/>
    </source>
</evidence>
<dbReference type="SMART" id="SM00344">
    <property type="entry name" value="HTH_ASNC"/>
    <property type="match status" value="1"/>
</dbReference>